<keyword evidence="1" id="KW-0812">Transmembrane</keyword>
<evidence type="ECO:0000313" key="2">
    <source>
        <dbReference type="EMBL" id="TCO69363.1"/>
    </source>
</evidence>
<accession>A0A4R2K7N0</accession>
<organism evidence="2 3">
    <name type="scientific">Marinisporobacter balticus</name>
    <dbReference type="NCBI Taxonomy" id="2018667"/>
    <lineage>
        <taxon>Bacteria</taxon>
        <taxon>Bacillati</taxon>
        <taxon>Bacillota</taxon>
        <taxon>Clostridia</taxon>
        <taxon>Peptostreptococcales</taxon>
        <taxon>Thermotaleaceae</taxon>
        <taxon>Marinisporobacter</taxon>
    </lineage>
</organism>
<dbReference type="Proteomes" id="UP000294919">
    <property type="component" value="Unassembled WGS sequence"/>
</dbReference>
<dbReference type="OrthoDB" id="1779709at2"/>
<gene>
    <name evidence="2" type="ORF">EV214_13229</name>
</gene>
<feature type="transmembrane region" description="Helical" evidence="1">
    <location>
        <begin position="7"/>
        <end position="26"/>
    </location>
</feature>
<proteinExistence type="predicted"/>
<dbReference type="Pfam" id="PF10096">
    <property type="entry name" value="DUF2334"/>
    <property type="match status" value="1"/>
</dbReference>
<name>A0A4R2K7N0_9FIRM</name>
<evidence type="ECO:0000256" key="1">
    <source>
        <dbReference type="SAM" id="Phobius"/>
    </source>
</evidence>
<dbReference type="RefSeq" id="WP_132247635.1">
    <property type="nucleotide sequence ID" value="NZ_SLWV01000032.1"/>
</dbReference>
<comment type="caution">
    <text evidence="2">The sequence shown here is derived from an EMBL/GenBank/DDBJ whole genome shotgun (WGS) entry which is preliminary data.</text>
</comment>
<protein>
    <submittedName>
        <fullName evidence="2">Uncharacterized protein DUF2334</fullName>
    </submittedName>
</protein>
<keyword evidence="3" id="KW-1185">Reference proteome</keyword>
<reference evidence="2 3" key="1">
    <citation type="submission" date="2019-03" db="EMBL/GenBank/DDBJ databases">
        <title>Genomic Encyclopedia of Type Strains, Phase IV (KMG-IV): sequencing the most valuable type-strain genomes for metagenomic binning, comparative biology and taxonomic classification.</title>
        <authorList>
            <person name="Goeker M."/>
        </authorList>
    </citation>
    <scope>NUCLEOTIDE SEQUENCE [LARGE SCALE GENOMIC DNA]</scope>
    <source>
        <strain evidence="2 3">DSM 102940</strain>
    </source>
</reference>
<dbReference type="EMBL" id="SLWV01000032">
    <property type="protein sequence ID" value="TCO69363.1"/>
    <property type="molecule type" value="Genomic_DNA"/>
</dbReference>
<dbReference type="InterPro" id="IPR018763">
    <property type="entry name" value="DUF2334"/>
</dbReference>
<keyword evidence="1" id="KW-0472">Membrane</keyword>
<evidence type="ECO:0000313" key="3">
    <source>
        <dbReference type="Proteomes" id="UP000294919"/>
    </source>
</evidence>
<feature type="transmembrane region" description="Helical" evidence="1">
    <location>
        <begin position="399"/>
        <end position="417"/>
    </location>
</feature>
<dbReference type="AlphaFoldDB" id="A0A4R2K7N0"/>
<keyword evidence="1" id="KW-1133">Transmembrane helix</keyword>
<sequence>MCKKKYCLIFSYVIIYIFILLIFVKIEVSATAVNTRYVLLYDKLYGYAKQTSEILQLYMELKSNNQDVLLLQIDDLDEKKIEKDAKIIVISSSFDDKEKYKDTLDKLSVLGMKNHTEKSIHLNQSTKQKGLFLGIDEVYPFSDFNKLMDIAESLNDRGIEFICTIMPVYENYELEAYDKFIEVLKYVNKKGGCIFIHYPVINEDGTYDKDTKAGLEKAIDEYRRRGLEIRGIALSQDNLLENSKAIQDLDVQFLLITETKVKTDIHLDLFNISKEINRYIFIKSWDIDSFNIFSYNDLQSSNQDLVYFVIHDDVEKLDMLLKYLDSKKISIKDFKVEEYADILDRIKDDNGEETIIYNNNKTELDKFKEEELQKIRGENLNKEKENIQRYNMTNVVKKAFVIAFTIILVLMVQIIIAKRYDRKKNFKK</sequence>